<organism evidence="2 3">
    <name type="scientific">Lentzea jiangxiensis</name>
    <dbReference type="NCBI Taxonomy" id="641025"/>
    <lineage>
        <taxon>Bacteria</taxon>
        <taxon>Bacillati</taxon>
        <taxon>Actinomycetota</taxon>
        <taxon>Actinomycetes</taxon>
        <taxon>Pseudonocardiales</taxon>
        <taxon>Pseudonocardiaceae</taxon>
        <taxon>Lentzea</taxon>
    </lineage>
</organism>
<proteinExistence type="predicted"/>
<reference evidence="3" key="1">
    <citation type="submission" date="2016-10" db="EMBL/GenBank/DDBJ databases">
        <authorList>
            <person name="Varghese N."/>
            <person name="Submissions S."/>
        </authorList>
    </citation>
    <scope>NUCLEOTIDE SEQUENCE [LARGE SCALE GENOMIC DNA]</scope>
    <source>
        <strain evidence="3">CGMCC 4.6609</strain>
    </source>
</reference>
<evidence type="ECO:0000259" key="1">
    <source>
        <dbReference type="Pfam" id="PF24698"/>
    </source>
</evidence>
<name>A0A1H0JLK9_9PSEU</name>
<protein>
    <recommendedName>
        <fullName evidence="1">DUF7662 domain-containing protein</fullName>
    </recommendedName>
</protein>
<dbReference type="STRING" id="641025.SAMN05421507_102554"/>
<dbReference type="RefSeq" id="WP_143022580.1">
    <property type="nucleotide sequence ID" value="NZ_FNIX01000002.1"/>
</dbReference>
<dbReference type="Proteomes" id="UP000199691">
    <property type="component" value="Unassembled WGS sequence"/>
</dbReference>
<dbReference type="InterPro" id="IPR056079">
    <property type="entry name" value="DUF7662"/>
</dbReference>
<dbReference type="AlphaFoldDB" id="A0A1H0JLK9"/>
<dbReference type="Pfam" id="PF24698">
    <property type="entry name" value="DUF7662"/>
    <property type="match status" value="1"/>
</dbReference>
<keyword evidence="3" id="KW-1185">Reference proteome</keyword>
<accession>A0A1H0JLK9</accession>
<evidence type="ECO:0000313" key="2">
    <source>
        <dbReference type="EMBL" id="SDO44606.1"/>
    </source>
</evidence>
<dbReference type="OrthoDB" id="3480230at2"/>
<gene>
    <name evidence="2" type="ORF">SAMN05421507_102554</name>
</gene>
<dbReference type="EMBL" id="FNIX01000002">
    <property type="protein sequence ID" value="SDO44606.1"/>
    <property type="molecule type" value="Genomic_DNA"/>
</dbReference>
<sequence>MAGKYAPLTAYLVDAAGHGRENVELSFAELADLVGGLPPSAFEHRAWWANGTLSQQSAWRGAGWSVDFVSLHRRRVRFARHAAPSAASPRSPRDVRPVELPLDEDTPALDVRVRCMWRFAGEVGLSGGKLVFPSLPGVAAIYRLTLNGLTGRPRIYVGETDNLRRRAGNYRNPGPTQQTSQRLYDELVRHLASGGTVSLSVATEAEIETGGLRSALPLTRKTARVLAEHAVLALAYVDDAVDILNADRGVE</sequence>
<evidence type="ECO:0000313" key="3">
    <source>
        <dbReference type="Proteomes" id="UP000199691"/>
    </source>
</evidence>
<feature type="domain" description="DUF7662" evidence="1">
    <location>
        <begin position="5"/>
        <end position="79"/>
    </location>
</feature>